<reference evidence="2 3" key="1">
    <citation type="submission" date="2018-06" db="EMBL/GenBank/DDBJ databases">
        <title>Fusarium incarnatum-equiseti species complex species 28.</title>
        <authorList>
            <person name="Gardiner D.M."/>
        </authorList>
    </citation>
    <scope>NUCLEOTIDE SEQUENCE [LARGE SCALE GENOMIC DNA]</scope>
    <source>
        <strain evidence="2 3">FIESC_28</strain>
    </source>
</reference>
<feature type="region of interest" description="Disordered" evidence="1">
    <location>
        <begin position="1"/>
        <end position="21"/>
    </location>
</feature>
<dbReference type="EMBL" id="QKXC01000011">
    <property type="protein sequence ID" value="RBR26710.1"/>
    <property type="molecule type" value="Genomic_DNA"/>
</dbReference>
<evidence type="ECO:0000313" key="3">
    <source>
        <dbReference type="Proteomes" id="UP000253153"/>
    </source>
</evidence>
<accession>A0A366SDA4</accession>
<keyword evidence="3" id="KW-1185">Reference proteome</keyword>
<dbReference type="Proteomes" id="UP000253153">
    <property type="component" value="Unassembled WGS sequence"/>
</dbReference>
<evidence type="ECO:0000256" key="1">
    <source>
        <dbReference type="SAM" id="MobiDB-lite"/>
    </source>
</evidence>
<name>A0A366SDA4_9HYPO</name>
<gene>
    <name evidence="2" type="ORF">FIESC28_00493</name>
</gene>
<proteinExistence type="predicted"/>
<comment type="caution">
    <text evidence="2">The sequence shown here is derived from an EMBL/GenBank/DDBJ whole genome shotgun (WGS) entry which is preliminary data.</text>
</comment>
<evidence type="ECO:0000313" key="2">
    <source>
        <dbReference type="EMBL" id="RBR26710.1"/>
    </source>
</evidence>
<sequence length="208" mass="22777">MADKKTTYAKKAHPEDKSEKEIIIEGGTPGHPSLTIHISSFDLQCSGTLAEIQTALALQNRMNSPLNLVNSAMASSSNTNEPKDPRSSGRRGPQWNNCKAGPGFHQENRRIYKINGKLSEELAKGTPNPCIFNRPVKVGKGNQNNRNYVKFVGDVTGAVEPNMDGVEWIDPDIEPSTSQEPPSEILGTQFNGIEIEYEEAPTTDTKRG</sequence>
<dbReference type="OrthoDB" id="5069016at2759"/>
<dbReference type="AlphaFoldDB" id="A0A366SDA4"/>
<organism evidence="2 3">
    <name type="scientific">Fusarium coffeatum</name>
    <dbReference type="NCBI Taxonomy" id="231269"/>
    <lineage>
        <taxon>Eukaryota</taxon>
        <taxon>Fungi</taxon>
        <taxon>Dikarya</taxon>
        <taxon>Ascomycota</taxon>
        <taxon>Pezizomycotina</taxon>
        <taxon>Sordariomycetes</taxon>
        <taxon>Hypocreomycetidae</taxon>
        <taxon>Hypocreales</taxon>
        <taxon>Nectriaceae</taxon>
        <taxon>Fusarium</taxon>
        <taxon>Fusarium incarnatum-equiseti species complex</taxon>
    </lineage>
</organism>
<dbReference type="RefSeq" id="XP_031021301.1">
    <property type="nucleotide sequence ID" value="XM_031154644.1"/>
</dbReference>
<protein>
    <submittedName>
        <fullName evidence="2">Uncharacterized protein</fullName>
    </submittedName>
</protein>
<feature type="region of interest" description="Disordered" evidence="1">
    <location>
        <begin position="72"/>
        <end position="102"/>
    </location>
</feature>
<dbReference type="GeneID" id="41989940"/>